<evidence type="ECO:0000256" key="1">
    <source>
        <dbReference type="SAM" id="MobiDB-lite"/>
    </source>
</evidence>
<dbReference type="InterPro" id="IPR016186">
    <property type="entry name" value="C-type_lectin-like/link_sf"/>
</dbReference>
<organism evidence="3 4">
    <name type="scientific">Stegastes partitus</name>
    <name type="common">bicolor damselfish</name>
    <dbReference type="NCBI Taxonomy" id="144197"/>
    <lineage>
        <taxon>Eukaryota</taxon>
        <taxon>Metazoa</taxon>
        <taxon>Chordata</taxon>
        <taxon>Craniata</taxon>
        <taxon>Vertebrata</taxon>
        <taxon>Euteleostomi</taxon>
        <taxon>Actinopterygii</taxon>
        <taxon>Neopterygii</taxon>
        <taxon>Teleostei</taxon>
        <taxon>Neoteleostei</taxon>
        <taxon>Acanthomorphata</taxon>
        <taxon>Ovalentaria</taxon>
        <taxon>Pomacentridae</taxon>
        <taxon>Stegastes</taxon>
    </lineage>
</organism>
<dbReference type="AlphaFoldDB" id="A0A9Y4U2I4"/>
<dbReference type="PROSITE" id="PS50041">
    <property type="entry name" value="C_TYPE_LECTIN_2"/>
    <property type="match status" value="1"/>
</dbReference>
<dbReference type="GeneID" id="103375730"/>
<keyword evidence="3" id="KW-1185">Reference proteome</keyword>
<dbReference type="SMART" id="SM00034">
    <property type="entry name" value="CLECT"/>
    <property type="match status" value="1"/>
</dbReference>
<proteinExistence type="predicted"/>
<dbReference type="Gene3D" id="3.10.100.10">
    <property type="entry name" value="Mannose-Binding Protein A, subunit A"/>
    <property type="match status" value="1"/>
</dbReference>
<dbReference type="CDD" id="cd00037">
    <property type="entry name" value="CLECT"/>
    <property type="match status" value="1"/>
</dbReference>
<feature type="region of interest" description="Disordered" evidence="1">
    <location>
        <begin position="137"/>
        <end position="157"/>
    </location>
</feature>
<protein>
    <submittedName>
        <fullName evidence="4">C-type mannose receptor 2-like</fullName>
    </submittedName>
</protein>
<dbReference type="Pfam" id="PF00059">
    <property type="entry name" value="Lectin_C"/>
    <property type="match status" value="1"/>
</dbReference>
<dbReference type="InterPro" id="IPR001304">
    <property type="entry name" value="C-type_lectin-like"/>
</dbReference>
<name>A0A9Y4U2I4_9TELE</name>
<evidence type="ECO:0000313" key="4">
    <source>
        <dbReference type="RefSeq" id="XP_008304267.1"/>
    </source>
</evidence>
<dbReference type="RefSeq" id="XP_008304267.1">
    <property type="nucleotide sequence ID" value="XM_008306045.1"/>
</dbReference>
<evidence type="ECO:0000259" key="2">
    <source>
        <dbReference type="PROSITE" id="PS50041"/>
    </source>
</evidence>
<dbReference type="SUPFAM" id="SSF56436">
    <property type="entry name" value="C-type lectin-like"/>
    <property type="match status" value="1"/>
</dbReference>
<evidence type="ECO:0000313" key="3">
    <source>
        <dbReference type="Proteomes" id="UP000694891"/>
    </source>
</evidence>
<accession>A0A9Y4U2I4</accession>
<feature type="domain" description="C-type lectin" evidence="2">
    <location>
        <begin position="16"/>
        <end position="123"/>
    </location>
</feature>
<feature type="non-terminal residue" evidence="4">
    <location>
        <position position="172"/>
    </location>
</feature>
<dbReference type="PANTHER" id="PTHR22803">
    <property type="entry name" value="MANNOSE, PHOSPHOLIPASE, LECTIN RECEPTOR RELATED"/>
    <property type="match status" value="1"/>
</dbReference>
<sequence length="172" mass="18997">MSVVLYDKVKAGWKWHSPACYWVGEDLFTFDEAKKACEDQSAALVTITNRFEQAFANSLVFGRSGDSFWIGLRNQGSGGSFHWLSGDEVSYTNWNRDQPVSIGGGCVSMATGFATGLWEVRECASSKAKFICRQNQDTSLSPEPPVPQPTPSLSGSCPNGWKSNTNLRYCYK</sequence>
<dbReference type="InterPro" id="IPR050111">
    <property type="entry name" value="C-type_lectin/snaclec_domain"/>
</dbReference>
<dbReference type="InterPro" id="IPR016187">
    <property type="entry name" value="CTDL_fold"/>
</dbReference>
<dbReference type="Proteomes" id="UP000694891">
    <property type="component" value="Unplaced"/>
</dbReference>
<reference evidence="4" key="1">
    <citation type="submission" date="2025-08" db="UniProtKB">
        <authorList>
            <consortium name="RefSeq"/>
        </authorList>
    </citation>
    <scope>IDENTIFICATION</scope>
</reference>
<gene>
    <name evidence="4" type="primary">LOC103375730</name>
</gene>